<evidence type="ECO:0000313" key="9">
    <source>
        <dbReference type="EMBL" id="MBO2447560.1"/>
    </source>
</evidence>
<comment type="cofactor">
    <cofactor evidence="1">
        <name>heme</name>
        <dbReference type="ChEBI" id="CHEBI:30413"/>
    </cofactor>
</comment>
<dbReference type="Pfam" id="PF00067">
    <property type="entry name" value="p450"/>
    <property type="match status" value="1"/>
</dbReference>
<evidence type="ECO:0000256" key="2">
    <source>
        <dbReference type="ARBA" id="ARBA00010617"/>
    </source>
</evidence>
<keyword evidence="7 8" id="KW-0503">Monooxygenase</keyword>
<evidence type="ECO:0000256" key="5">
    <source>
        <dbReference type="ARBA" id="ARBA00023002"/>
    </source>
</evidence>
<dbReference type="GO" id="GO:0016705">
    <property type="term" value="F:oxidoreductase activity, acting on paired donors, with incorporation or reduction of molecular oxygen"/>
    <property type="evidence" value="ECO:0007669"/>
    <property type="project" value="InterPro"/>
</dbReference>
<dbReference type="GO" id="GO:0004497">
    <property type="term" value="F:monooxygenase activity"/>
    <property type="evidence" value="ECO:0007669"/>
    <property type="project" value="UniProtKB-KW"/>
</dbReference>
<dbReference type="PANTHER" id="PTHR46696:SF5">
    <property type="entry name" value="CYTOCHROME P450 BJ-1"/>
    <property type="match status" value="1"/>
</dbReference>
<keyword evidence="5 8" id="KW-0560">Oxidoreductase</keyword>
<evidence type="ECO:0000256" key="7">
    <source>
        <dbReference type="ARBA" id="ARBA00023033"/>
    </source>
</evidence>
<dbReference type="RefSeq" id="WP_208255202.1">
    <property type="nucleotide sequence ID" value="NZ_JAGEOJ010000004.1"/>
</dbReference>
<comment type="similarity">
    <text evidence="2 8">Belongs to the cytochrome P450 family.</text>
</comment>
<dbReference type="Proteomes" id="UP000669179">
    <property type="component" value="Unassembled WGS sequence"/>
</dbReference>
<keyword evidence="4 8" id="KW-0479">Metal-binding</keyword>
<keyword evidence="10" id="KW-1185">Reference proteome</keyword>
<dbReference type="FunFam" id="1.10.630.10:FF:000018">
    <property type="entry name" value="Cytochrome P450 monooxygenase"/>
    <property type="match status" value="1"/>
</dbReference>
<protein>
    <submittedName>
        <fullName evidence="9">Cytochrome P450</fullName>
    </submittedName>
</protein>
<dbReference type="InterPro" id="IPR002397">
    <property type="entry name" value="Cyt_P450_B"/>
</dbReference>
<proteinExistence type="inferred from homology"/>
<dbReference type="PANTHER" id="PTHR46696">
    <property type="entry name" value="P450, PUTATIVE (EUROFUNG)-RELATED"/>
    <property type="match status" value="1"/>
</dbReference>
<dbReference type="PRINTS" id="PR00359">
    <property type="entry name" value="BP450"/>
</dbReference>
<dbReference type="GO" id="GO:0005506">
    <property type="term" value="F:iron ion binding"/>
    <property type="evidence" value="ECO:0007669"/>
    <property type="project" value="InterPro"/>
</dbReference>
<evidence type="ECO:0000256" key="4">
    <source>
        <dbReference type="ARBA" id="ARBA00022723"/>
    </source>
</evidence>
<dbReference type="EMBL" id="JAGEOJ010000004">
    <property type="protein sequence ID" value="MBO2447560.1"/>
    <property type="molecule type" value="Genomic_DNA"/>
</dbReference>
<evidence type="ECO:0000256" key="6">
    <source>
        <dbReference type="ARBA" id="ARBA00023004"/>
    </source>
</evidence>
<dbReference type="SUPFAM" id="SSF48264">
    <property type="entry name" value="Cytochrome P450"/>
    <property type="match status" value="1"/>
</dbReference>
<dbReference type="InterPro" id="IPR036396">
    <property type="entry name" value="Cyt_P450_sf"/>
</dbReference>
<accession>A0A939P883</accession>
<dbReference type="PROSITE" id="PS00086">
    <property type="entry name" value="CYTOCHROME_P450"/>
    <property type="match status" value="1"/>
</dbReference>
<name>A0A939P883_9ACTN</name>
<dbReference type="Gene3D" id="1.10.630.10">
    <property type="entry name" value="Cytochrome P450"/>
    <property type="match status" value="1"/>
</dbReference>
<evidence type="ECO:0000256" key="8">
    <source>
        <dbReference type="RuleBase" id="RU000461"/>
    </source>
</evidence>
<evidence type="ECO:0000313" key="10">
    <source>
        <dbReference type="Proteomes" id="UP000669179"/>
    </source>
</evidence>
<keyword evidence="3 8" id="KW-0349">Heme</keyword>
<evidence type="ECO:0000256" key="1">
    <source>
        <dbReference type="ARBA" id="ARBA00001971"/>
    </source>
</evidence>
<dbReference type="InterPro" id="IPR017972">
    <property type="entry name" value="Cyt_P450_CS"/>
</dbReference>
<dbReference type="CDD" id="cd11031">
    <property type="entry name" value="Cyp158A-like"/>
    <property type="match status" value="1"/>
</dbReference>
<dbReference type="InterPro" id="IPR001128">
    <property type="entry name" value="Cyt_P450"/>
</dbReference>
<dbReference type="GO" id="GO:0020037">
    <property type="term" value="F:heme binding"/>
    <property type="evidence" value="ECO:0007669"/>
    <property type="project" value="InterPro"/>
</dbReference>
<gene>
    <name evidence="9" type="ORF">J4573_10715</name>
</gene>
<organism evidence="9 10">
    <name type="scientific">Actinomadura barringtoniae</name>
    <dbReference type="NCBI Taxonomy" id="1427535"/>
    <lineage>
        <taxon>Bacteria</taxon>
        <taxon>Bacillati</taxon>
        <taxon>Actinomycetota</taxon>
        <taxon>Actinomycetes</taxon>
        <taxon>Streptosporangiales</taxon>
        <taxon>Thermomonosporaceae</taxon>
        <taxon>Actinomadura</taxon>
    </lineage>
</organism>
<dbReference type="PRINTS" id="PR00385">
    <property type="entry name" value="P450"/>
</dbReference>
<evidence type="ECO:0000256" key="3">
    <source>
        <dbReference type="ARBA" id="ARBA00022617"/>
    </source>
</evidence>
<comment type="caution">
    <text evidence="9">The sequence shown here is derived from an EMBL/GenBank/DDBJ whole genome shotgun (WGS) entry which is preliminary data.</text>
</comment>
<reference evidence="9" key="1">
    <citation type="submission" date="2021-03" db="EMBL/GenBank/DDBJ databases">
        <authorList>
            <person name="Kanchanasin P."/>
            <person name="Saeng-In P."/>
            <person name="Phongsopitanun W."/>
            <person name="Yuki M."/>
            <person name="Kudo T."/>
            <person name="Ohkuma M."/>
            <person name="Tanasupawat S."/>
        </authorList>
    </citation>
    <scope>NUCLEOTIDE SEQUENCE</scope>
    <source>
        <strain evidence="9">GKU 128</strain>
    </source>
</reference>
<sequence length="406" mass="44791">MTETTGRPHAYPFARGYEGCPGLDLDPKYARLRENEPAARVLTPEGDLAVLVTRYADACRVLARPAEFSREHVNIASDGLRDEVFLTDIEGDRHQAQRNLLKSYFTPASAERLRPRAEQITTELLNQMAAAGPPTDLVEALALHLPIAIICDVLGIPRDDQGQFSDWARAFLGLRPGSRNEEAAAGAAMYHYMQIGIAEHRANPDNTLLTTLALAEDPTVDEHTRILLAIGTLVAGFETTANTISGQVYTLLYHYPQLWRQLADHPELIPTAVDELLRWIPVDARDGMARGTTRDVVLSGSVLPEGSAVLVARGAANRDPRRFDDPERLDLSRRVNPHLAFGHGPHRCPGEHLARMQLQVALTGLVSRFPDLRPAVAESALGWRRSTMRGLRSLPVTWATNSPRTP</sequence>
<dbReference type="AlphaFoldDB" id="A0A939P883"/>
<keyword evidence="6 8" id="KW-0408">Iron</keyword>